<organism evidence="2 3">
    <name type="scientific">Candidatus Vogelbacteria bacterium CG10_big_fil_rev_8_21_14_0_10_45_14</name>
    <dbReference type="NCBI Taxonomy" id="1975042"/>
    <lineage>
        <taxon>Bacteria</taxon>
        <taxon>Candidatus Vogeliibacteriota</taxon>
    </lineage>
</organism>
<protein>
    <recommendedName>
        <fullName evidence="1">Transposase IS200-like domain-containing protein</fullName>
    </recommendedName>
</protein>
<dbReference type="SUPFAM" id="SSF143422">
    <property type="entry name" value="Transposase IS200-like"/>
    <property type="match status" value="1"/>
</dbReference>
<evidence type="ECO:0000259" key="1">
    <source>
        <dbReference type="SMART" id="SM01321"/>
    </source>
</evidence>
<dbReference type="Proteomes" id="UP000230833">
    <property type="component" value="Unassembled WGS sequence"/>
</dbReference>
<dbReference type="PANTHER" id="PTHR34322">
    <property type="entry name" value="TRANSPOSASE, Y1_TNP DOMAIN-CONTAINING"/>
    <property type="match status" value="1"/>
</dbReference>
<accession>A0A2H0RIV7</accession>
<dbReference type="InterPro" id="IPR036515">
    <property type="entry name" value="Transposase_17_sf"/>
</dbReference>
<dbReference type="PANTHER" id="PTHR34322:SF2">
    <property type="entry name" value="TRANSPOSASE IS200-LIKE DOMAIN-CONTAINING PROTEIN"/>
    <property type="match status" value="1"/>
</dbReference>
<dbReference type="EMBL" id="PCYL01000042">
    <property type="protein sequence ID" value="PIR46492.1"/>
    <property type="molecule type" value="Genomic_DNA"/>
</dbReference>
<feature type="domain" description="Transposase IS200-like" evidence="1">
    <location>
        <begin position="22"/>
        <end position="123"/>
    </location>
</feature>
<evidence type="ECO:0000313" key="3">
    <source>
        <dbReference type="Proteomes" id="UP000230833"/>
    </source>
</evidence>
<proteinExistence type="predicted"/>
<dbReference type="GO" id="GO:0006313">
    <property type="term" value="P:DNA transposition"/>
    <property type="evidence" value="ECO:0007669"/>
    <property type="project" value="InterPro"/>
</dbReference>
<dbReference type="GO" id="GO:0004803">
    <property type="term" value="F:transposase activity"/>
    <property type="evidence" value="ECO:0007669"/>
    <property type="project" value="InterPro"/>
</dbReference>
<evidence type="ECO:0000313" key="2">
    <source>
        <dbReference type="EMBL" id="PIR46492.1"/>
    </source>
</evidence>
<name>A0A2H0RIV7_9BACT</name>
<dbReference type="AlphaFoldDB" id="A0A2H0RIV7"/>
<dbReference type="GO" id="GO:0003677">
    <property type="term" value="F:DNA binding"/>
    <property type="evidence" value="ECO:0007669"/>
    <property type="project" value="InterPro"/>
</dbReference>
<reference evidence="2 3" key="1">
    <citation type="submission" date="2017-09" db="EMBL/GenBank/DDBJ databases">
        <title>Depth-based differentiation of microbial function through sediment-hosted aquifers and enrichment of novel symbionts in the deep terrestrial subsurface.</title>
        <authorList>
            <person name="Probst A.J."/>
            <person name="Ladd B."/>
            <person name="Jarett J.K."/>
            <person name="Geller-Mcgrath D.E."/>
            <person name="Sieber C.M."/>
            <person name="Emerson J.B."/>
            <person name="Anantharaman K."/>
            <person name="Thomas B.C."/>
            <person name="Malmstrom R."/>
            <person name="Stieglmeier M."/>
            <person name="Klingl A."/>
            <person name="Woyke T."/>
            <person name="Ryan C.M."/>
            <person name="Banfield J.F."/>
        </authorList>
    </citation>
    <scope>NUCLEOTIDE SEQUENCE [LARGE SCALE GENOMIC DNA]</scope>
    <source>
        <strain evidence="2">CG10_big_fil_rev_8_21_14_0_10_45_14</strain>
    </source>
</reference>
<sequence>MSNREYLRAMHDLYDFNDLAPSTNHGFMLKIGGLDKAPIATKRREPIVEIMAVALMPNHYHLLLRQLVDGGISLFMKKFGGGYTNYFNILYERSGALFQGKFKAVHVNSDSQLYHIPNYIHLNPVELWYPGWKTDGLSPQQVRDVLTKLEKYRWSSYPDYIGLRNYPSVTNRDFISALYGGEAGYKRTIEEWLSTPSLEEVNDISID</sequence>
<comment type="caution">
    <text evidence="2">The sequence shown here is derived from an EMBL/GenBank/DDBJ whole genome shotgun (WGS) entry which is preliminary data.</text>
</comment>
<dbReference type="Pfam" id="PF01797">
    <property type="entry name" value="Y1_Tnp"/>
    <property type="match status" value="1"/>
</dbReference>
<dbReference type="InterPro" id="IPR002686">
    <property type="entry name" value="Transposase_17"/>
</dbReference>
<dbReference type="Gene3D" id="3.30.70.1290">
    <property type="entry name" value="Transposase IS200-like"/>
    <property type="match status" value="1"/>
</dbReference>
<gene>
    <name evidence="2" type="ORF">COV07_03995</name>
</gene>
<dbReference type="SMART" id="SM01321">
    <property type="entry name" value="Y1_Tnp"/>
    <property type="match status" value="1"/>
</dbReference>